<organism evidence="5 6">
    <name type="scientific">Aequoribacter fuscus</name>
    <dbReference type="NCBI Taxonomy" id="2518989"/>
    <lineage>
        <taxon>Bacteria</taxon>
        <taxon>Pseudomonadati</taxon>
        <taxon>Pseudomonadota</taxon>
        <taxon>Gammaproteobacteria</taxon>
        <taxon>Cellvibrionales</taxon>
        <taxon>Halieaceae</taxon>
        <taxon>Aequoribacter</taxon>
    </lineage>
</organism>
<dbReference type="EMBL" id="AEIG01000005">
    <property type="protein sequence ID" value="EGG30804.1"/>
    <property type="molecule type" value="Genomic_DNA"/>
</dbReference>
<dbReference type="SUPFAM" id="SSF53383">
    <property type="entry name" value="PLP-dependent transferases"/>
    <property type="match status" value="1"/>
</dbReference>
<protein>
    <submittedName>
        <fullName evidence="5">N-succinyl-L,L-diaminopimelate aminotransferase alternative</fullName>
    </submittedName>
</protein>
<evidence type="ECO:0000256" key="2">
    <source>
        <dbReference type="ARBA" id="ARBA00022576"/>
    </source>
</evidence>
<dbReference type="eggNOG" id="COG0436">
    <property type="taxonomic scope" value="Bacteria"/>
</dbReference>
<dbReference type="AlphaFoldDB" id="F3KYP0"/>
<dbReference type="GO" id="GO:0009016">
    <property type="term" value="F:succinyldiaminopimelate transaminase activity"/>
    <property type="evidence" value="ECO:0007669"/>
    <property type="project" value="InterPro"/>
</dbReference>
<dbReference type="Gene3D" id="3.90.1150.10">
    <property type="entry name" value="Aspartate Aminotransferase, domain 1"/>
    <property type="match status" value="1"/>
</dbReference>
<dbReference type="InterPro" id="IPR015422">
    <property type="entry name" value="PyrdxlP-dep_Trfase_small"/>
</dbReference>
<dbReference type="InterPro" id="IPR019878">
    <property type="entry name" value="DapC_beta/gammaproteobac"/>
</dbReference>
<evidence type="ECO:0000256" key="1">
    <source>
        <dbReference type="ARBA" id="ARBA00001933"/>
    </source>
</evidence>
<dbReference type="OrthoDB" id="9813612at2"/>
<name>F3KYP0_9GAMM</name>
<feature type="domain" description="Aminotransferase class I/classII large" evidence="4">
    <location>
        <begin position="32"/>
        <end position="389"/>
    </location>
</feature>
<dbReference type="InterPro" id="IPR050881">
    <property type="entry name" value="LL-DAP_aminotransferase"/>
</dbReference>
<sequence length="401" mass="44897">MNDYLNALQPYPFARLRNLFEGLEPNPTLRPINLGIGEPQHRAPEHVLKALNQHIETISNYPTVLGLPELRDAISRWARTRFHLTTLDPKTQILPVNGTREALFSIAQVICSPTRPSTVFAPNPFYQIYEGAALMAGAALRLLPCEADCNHQPDYKALSDEDWASCDLLYICNPGNPAGGLIDRGTLSFLIEKALQHDFVIVSDECYSEIYPAENTPPAGLLEVCAQIGNEDYHNCLVFHSLSKRSNLPGMRSGFVAGDATILSSYLQYRTYHGCTMPIYHQYASIAAWQDEQHVVTNRSLYRTKFELVLDSLKDLYDLSYPEGGFYIWLPTPIDDEIFARQLYQEFSITALPGTYLGRSVDGRNPGKGYLRLALVASVEDCVEAAARIVTLTRQLRAKHG</sequence>
<dbReference type="InterPro" id="IPR015421">
    <property type="entry name" value="PyrdxlP-dep_Trfase_major"/>
</dbReference>
<dbReference type="PANTHER" id="PTHR42832:SF3">
    <property type="entry name" value="L-GLUTAMINE--4-(METHYLSULFANYL)-2-OXOBUTANOATE AMINOTRANSFERASE"/>
    <property type="match status" value="1"/>
</dbReference>
<keyword evidence="3 5" id="KW-0808">Transferase</keyword>
<dbReference type="CDD" id="cd00609">
    <property type="entry name" value="AAT_like"/>
    <property type="match status" value="1"/>
</dbReference>
<accession>F3KYP0</accession>
<proteinExistence type="predicted"/>
<evidence type="ECO:0000313" key="6">
    <source>
        <dbReference type="Proteomes" id="UP000005615"/>
    </source>
</evidence>
<dbReference type="Pfam" id="PF00155">
    <property type="entry name" value="Aminotran_1_2"/>
    <property type="match status" value="1"/>
</dbReference>
<evidence type="ECO:0000313" key="5">
    <source>
        <dbReference type="EMBL" id="EGG30804.1"/>
    </source>
</evidence>
<dbReference type="PANTHER" id="PTHR42832">
    <property type="entry name" value="AMINO ACID AMINOTRANSFERASE"/>
    <property type="match status" value="1"/>
</dbReference>
<comment type="caution">
    <text evidence="5">The sequence shown here is derived from an EMBL/GenBank/DDBJ whole genome shotgun (WGS) entry which is preliminary data.</text>
</comment>
<reference evidence="5 6" key="1">
    <citation type="journal article" date="2011" name="J. Bacteriol.">
        <title>Genome sequence of strain IMCC3088, a proteorhodopsin-containing marine bacterium belonging to the OM60/NOR5 clade.</title>
        <authorList>
            <person name="Jang Y."/>
            <person name="Oh H.M."/>
            <person name="Kang I."/>
            <person name="Lee K."/>
            <person name="Yang S.J."/>
            <person name="Cho J.C."/>
        </authorList>
    </citation>
    <scope>NUCLEOTIDE SEQUENCE [LARGE SCALE GENOMIC DNA]</scope>
    <source>
        <strain evidence="5 6">IMCC3088</strain>
    </source>
</reference>
<evidence type="ECO:0000259" key="4">
    <source>
        <dbReference type="Pfam" id="PF00155"/>
    </source>
</evidence>
<dbReference type="STRING" id="2518989.IMCC3088_1993"/>
<dbReference type="GO" id="GO:0009089">
    <property type="term" value="P:lysine biosynthetic process via diaminopimelate"/>
    <property type="evidence" value="ECO:0007669"/>
    <property type="project" value="InterPro"/>
</dbReference>
<dbReference type="GO" id="GO:0030170">
    <property type="term" value="F:pyridoxal phosphate binding"/>
    <property type="evidence" value="ECO:0007669"/>
    <property type="project" value="InterPro"/>
</dbReference>
<dbReference type="Proteomes" id="UP000005615">
    <property type="component" value="Unassembled WGS sequence"/>
</dbReference>
<dbReference type="InterPro" id="IPR015424">
    <property type="entry name" value="PyrdxlP-dep_Trfase"/>
</dbReference>
<keyword evidence="2 5" id="KW-0032">Aminotransferase</keyword>
<comment type="cofactor">
    <cofactor evidence="1">
        <name>pyridoxal 5'-phosphate</name>
        <dbReference type="ChEBI" id="CHEBI:597326"/>
    </cofactor>
</comment>
<dbReference type="Gene3D" id="3.40.640.10">
    <property type="entry name" value="Type I PLP-dependent aspartate aminotransferase-like (Major domain)"/>
    <property type="match status" value="1"/>
</dbReference>
<dbReference type="NCBIfam" id="TIGR03538">
    <property type="entry name" value="DapC_gpp"/>
    <property type="match status" value="1"/>
</dbReference>
<gene>
    <name evidence="5" type="ORF">IMCC3088_1993</name>
</gene>
<keyword evidence="6" id="KW-1185">Reference proteome</keyword>
<dbReference type="InterPro" id="IPR004839">
    <property type="entry name" value="Aminotransferase_I/II_large"/>
</dbReference>
<dbReference type="RefSeq" id="WP_009574507.1">
    <property type="nucleotide sequence ID" value="NZ_AEIG01000005.1"/>
</dbReference>
<evidence type="ECO:0000256" key="3">
    <source>
        <dbReference type="ARBA" id="ARBA00022679"/>
    </source>
</evidence>